<sequence length="255" mass="29339">MKRRRMPPSFSSTTVKGRNHPRVFCASASAKMPALISRVASVSQKTCLSAPRPACAAHPRWCARRRQSDCAWRSSYVPRPRPGSFGEASTFSNGSVSVCSCEATRPVLCRRVSVWREPPGQFARHFRRDPWILHFVCSVGAKARDITLRHCLRAIQKYRVRPRCSRVVLREKGLRIVRVLSQSGDRVQTWWGCNRRCLVGVRRRVHQRSSFDGMRRVSVPLQETAHPLGRHRGHWRILVGQLRQRLTNDRGIWGW</sequence>
<dbReference type="VEuPathDB" id="TriTrypDB:LpyrH10_27_0360"/>
<keyword evidence="2" id="KW-1185">Reference proteome</keyword>
<reference evidence="1 2" key="1">
    <citation type="submission" date="2015-07" db="EMBL/GenBank/DDBJ databases">
        <title>High-quality genome of monoxenous trypanosomatid Leptomonas pyrrhocoris.</title>
        <authorList>
            <person name="Flegontov P."/>
            <person name="Butenko A."/>
            <person name="Firsov S."/>
            <person name="Vlcek C."/>
            <person name="Logacheva M.D."/>
            <person name="Field M."/>
            <person name="Filatov D."/>
            <person name="Flegontova O."/>
            <person name="Gerasimov E."/>
            <person name="Jackson A.P."/>
            <person name="Kelly S."/>
            <person name="Opperdoes F."/>
            <person name="O'Reilly A."/>
            <person name="Votypka J."/>
            <person name="Yurchenko V."/>
            <person name="Lukes J."/>
        </authorList>
    </citation>
    <scope>NUCLEOTIDE SEQUENCE [LARGE SCALE GENOMIC DNA]</scope>
    <source>
        <strain evidence="1">H10</strain>
    </source>
</reference>
<comment type="caution">
    <text evidence="1">The sequence shown here is derived from an EMBL/GenBank/DDBJ whole genome shotgun (WGS) entry which is preliminary data.</text>
</comment>
<evidence type="ECO:0000313" key="1">
    <source>
        <dbReference type="EMBL" id="KPA74873.1"/>
    </source>
</evidence>
<dbReference type="GeneID" id="26909164"/>
<dbReference type="EMBL" id="LGTL01000027">
    <property type="protein sequence ID" value="KPA74873.1"/>
    <property type="molecule type" value="Genomic_DNA"/>
</dbReference>
<gene>
    <name evidence="1" type="ORF">ABB37_08881</name>
</gene>
<dbReference type="Proteomes" id="UP000037923">
    <property type="component" value="Unassembled WGS sequence"/>
</dbReference>
<dbReference type="RefSeq" id="XP_015653312.1">
    <property type="nucleotide sequence ID" value="XM_015808027.1"/>
</dbReference>
<protein>
    <submittedName>
        <fullName evidence="1">Uncharacterized protein</fullName>
    </submittedName>
</protein>
<evidence type="ECO:0000313" key="2">
    <source>
        <dbReference type="Proteomes" id="UP000037923"/>
    </source>
</evidence>
<dbReference type="AlphaFoldDB" id="A0A0M9FS28"/>
<proteinExistence type="predicted"/>
<name>A0A0M9FS28_LEPPY</name>
<accession>A0A0M9FS28</accession>
<organism evidence="1 2">
    <name type="scientific">Leptomonas pyrrhocoris</name>
    <name type="common">Firebug parasite</name>
    <dbReference type="NCBI Taxonomy" id="157538"/>
    <lineage>
        <taxon>Eukaryota</taxon>
        <taxon>Discoba</taxon>
        <taxon>Euglenozoa</taxon>
        <taxon>Kinetoplastea</taxon>
        <taxon>Metakinetoplastina</taxon>
        <taxon>Trypanosomatida</taxon>
        <taxon>Trypanosomatidae</taxon>
        <taxon>Leishmaniinae</taxon>
        <taxon>Leptomonas</taxon>
    </lineage>
</organism>